<proteinExistence type="predicted"/>
<evidence type="ECO:0000313" key="2">
    <source>
        <dbReference type="Proteomes" id="UP000241764"/>
    </source>
</evidence>
<protein>
    <submittedName>
        <fullName evidence="1">Uncharacterized protein</fullName>
    </submittedName>
</protein>
<evidence type="ECO:0000313" key="1">
    <source>
        <dbReference type="EMBL" id="PSH66094.1"/>
    </source>
</evidence>
<dbReference type="AlphaFoldDB" id="A0A2P7BHY1"/>
<name>A0A2P7BHY1_9HYPH</name>
<sequence>MSNRSSGAKTPPFKLLLASFCRFRRHCRPYQWVWALMRAIVSRIPDDAMLNDHPQAEIEQLSNGMVEYPVAHK</sequence>
<comment type="caution">
    <text evidence="1">The sequence shown here is derived from an EMBL/GenBank/DDBJ whole genome shotgun (WGS) entry which is preliminary data.</text>
</comment>
<accession>A0A2P7BHY1</accession>
<gene>
    <name evidence="1" type="ORF">CU103_05710</name>
</gene>
<dbReference type="EMBL" id="PGGM01000002">
    <property type="protein sequence ID" value="PSH66094.1"/>
    <property type="molecule type" value="Genomic_DNA"/>
</dbReference>
<reference evidence="2" key="1">
    <citation type="submission" date="2017-11" db="EMBL/GenBank/DDBJ databases">
        <authorList>
            <person name="Kuznetsova I."/>
            <person name="Sazanova A."/>
            <person name="Chirak E."/>
            <person name="Safronova V."/>
            <person name="Willems A."/>
        </authorList>
    </citation>
    <scope>NUCLEOTIDE SEQUENCE [LARGE SCALE GENOMIC DNA]</scope>
    <source>
        <strain evidence="2">CCBAU 03422</strain>
    </source>
</reference>
<organism evidence="1 2">
    <name type="scientific">Phyllobacterium sophorae</name>
    <dbReference type="NCBI Taxonomy" id="1520277"/>
    <lineage>
        <taxon>Bacteria</taxon>
        <taxon>Pseudomonadati</taxon>
        <taxon>Pseudomonadota</taxon>
        <taxon>Alphaproteobacteria</taxon>
        <taxon>Hyphomicrobiales</taxon>
        <taxon>Phyllobacteriaceae</taxon>
        <taxon>Phyllobacterium</taxon>
    </lineage>
</organism>
<keyword evidence="2" id="KW-1185">Reference proteome</keyword>
<dbReference type="Proteomes" id="UP000241764">
    <property type="component" value="Unassembled WGS sequence"/>
</dbReference>